<reference evidence="1" key="1">
    <citation type="submission" date="2020-05" db="EMBL/GenBank/DDBJ databases">
        <title>Large-scale comparative analyses of tick genomes elucidate their genetic diversity and vector capacities.</title>
        <authorList>
            <person name="Jia N."/>
            <person name="Wang J."/>
            <person name="Shi W."/>
            <person name="Du L."/>
            <person name="Sun Y."/>
            <person name="Zhan W."/>
            <person name="Jiang J."/>
            <person name="Wang Q."/>
            <person name="Zhang B."/>
            <person name="Ji P."/>
            <person name="Sakyi L.B."/>
            <person name="Cui X."/>
            <person name="Yuan T."/>
            <person name="Jiang B."/>
            <person name="Yang W."/>
            <person name="Lam T.T.-Y."/>
            <person name="Chang Q."/>
            <person name="Ding S."/>
            <person name="Wang X."/>
            <person name="Zhu J."/>
            <person name="Ruan X."/>
            <person name="Zhao L."/>
            <person name="Wei J."/>
            <person name="Que T."/>
            <person name="Du C."/>
            <person name="Cheng J."/>
            <person name="Dai P."/>
            <person name="Han X."/>
            <person name="Huang E."/>
            <person name="Gao Y."/>
            <person name="Liu J."/>
            <person name="Shao H."/>
            <person name="Ye R."/>
            <person name="Li L."/>
            <person name="Wei W."/>
            <person name="Wang X."/>
            <person name="Wang C."/>
            <person name="Yang T."/>
            <person name="Huo Q."/>
            <person name="Li W."/>
            <person name="Guo W."/>
            <person name="Chen H."/>
            <person name="Zhou L."/>
            <person name="Ni X."/>
            <person name="Tian J."/>
            <person name="Zhou Y."/>
            <person name="Sheng Y."/>
            <person name="Liu T."/>
            <person name="Pan Y."/>
            <person name="Xia L."/>
            <person name="Li J."/>
            <person name="Zhao F."/>
            <person name="Cao W."/>
        </authorList>
    </citation>
    <scope>NUCLEOTIDE SEQUENCE</scope>
    <source>
        <strain evidence="1">Dsil-2018</strain>
    </source>
</reference>
<gene>
    <name evidence="1" type="ORF">HPB49_005051</name>
</gene>
<dbReference type="EMBL" id="CM023470">
    <property type="protein sequence ID" value="KAH7978282.1"/>
    <property type="molecule type" value="Genomic_DNA"/>
</dbReference>
<evidence type="ECO:0000313" key="2">
    <source>
        <dbReference type="Proteomes" id="UP000821865"/>
    </source>
</evidence>
<sequence>MQLSDYAKSLSDPERSRYIIKMTKCGGNDPLALSDDHFTNDVGFYPSVDHADIRDYLVHGTSFVTREQLKSYKSLEAHNYVTGGLVEPPRVKVRDGSVIVVGKVRHSQAFKDKPLLPWLLIKADGKVLCAHCTCMAGLGEACSHVGAVLFYWEAAVTRRDGRSCTDGQNAWLPPHLVSLECRPVAEMDFASSAMKKRRLDDTEAGPRDPPSVKMPKPREDEMLKFYSSLSKSEGRPALLSLTQKFADRYILLGLKYPKLLLCNLRRKQCASSWDDVQAECREVLEELSIEPDVSVFLSLFVACIKPNFAQKN</sequence>
<name>A0ACB8DUI6_DERSI</name>
<dbReference type="Proteomes" id="UP000821865">
    <property type="component" value="Chromosome 1"/>
</dbReference>
<organism evidence="1 2">
    <name type="scientific">Dermacentor silvarum</name>
    <name type="common">Tick</name>
    <dbReference type="NCBI Taxonomy" id="543639"/>
    <lineage>
        <taxon>Eukaryota</taxon>
        <taxon>Metazoa</taxon>
        <taxon>Ecdysozoa</taxon>
        <taxon>Arthropoda</taxon>
        <taxon>Chelicerata</taxon>
        <taxon>Arachnida</taxon>
        <taxon>Acari</taxon>
        <taxon>Parasitiformes</taxon>
        <taxon>Ixodida</taxon>
        <taxon>Ixodoidea</taxon>
        <taxon>Ixodidae</taxon>
        <taxon>Rhipicephalinae</taxon>
        <taxon>Dermacentor</taxon>
    </lineage>
</organism>
<evidence type="ECO:0000313" key="1">
    <source>
        <dbReference type="EMBL" id="KAH7978282.1"/>
    </source>
</evidence>
<proteinExistence type="predicted"/>
<protein>
    <submittedName>
        <fullName evidence="1">Uncharacterized protein</fullName>
    </submittedName>
</protein>
<keyword evidence="2" id="KW-1185">Reference proteome</keyword>
<comment type="caution">
    <text evidence="1">The sequence shown here is derived from an EMBL/GenBank/DDBJ whole genome shotgun (WGS) entry which is preliminary data.</text>
</comment>
<accession>A0ACB8DUI6</accession>